<feature type="transmembrane region" description="Helical" evidence="5">
    <location>
        <begin position="426"/>
        <end position="447"/>
    </location>
</feature>
<feature type="transmembrane region" description="Helical" evidence="5">
    <location>
        <begin position="235"/>
        <end position="256"/>
    </location>
</feature>
<organism evidence="7 8">
    <name type="scientific">Streptoalloteichus hindustanus</name>
    <dbReference type="NCBI Taxonomy" id="2017"/>
    <lineage>
        <taxon>Bacteria</taxon>
        <taxon>Bacillati</taxon>
        <taxon>Actinomycetota</taxon>
        <taxon>Actinomycetes</taxon>
        <taxon>Pseudonocardiales</taxon>
        <taxon>Pseudonocardiaceae</taxon>
        <taxon>Streptoalloteichus</taxon>
    </lineage>
</organism>
<comment type="subcellular location">
    <subcellularLocation>
        <location evidence="1">Cell membrane</location>
        <topology evidence="1">Multi-pass membrane protein</topology>
    </subcellularLocation>
</comment>
<dbReference type="InterPro" id="IPR020846">
    <property type="entry name" value="MFS_dom"/>
</dbReference>
<accession>A0A1M5GME0</accession>
<feature type="transmembrane region" description="Helical" evidence="5">
    <location>
        <begin position="301"/>
        <end position="320"/>
    </location>
</feature>
<name>A0A1M5GME0_STRHI</name>
<dbReference type="AlphaFoldDB" id="A0A1M5GME0"/>
<feature type="domain" description="Major facilitator superfamily (MFS) profile" evidence="6">
    <location>
        <begin position="20"/>
        <end position="450"/>
    </location>
</feature>
<feature type="transmembrane region" description="Helical" evidence="5">
    <location>
        <begin position="55"/>
        <end position="73"/>
    </location>
</feature>
<dbReference type="Pfam" id="PF07690">
    <property type="entry name" value="MFS_1"/>
    <property type="match status" value="1"/>
</dbReference>
<evidence type="ECO:0000256" key="1">
    <source>
        <dbReference type="ARBA" id="ARBA00004651"/>
    </source>
</evidence>
<proteinExistence type="predicted"/>
<dbReference type="OrthoDB" id="9778875at2"/>
<feature type="transmembrane region" description="Helical" evidence="5">
    <location>
        <begin position="171"/>
        <end position="189"/>
    </location>
</feature>
<feature type="transmembrane region" description="Helical" evidence="5">
    <location>
        <begin position="332"/>
        <end position="350"/>
    </location>
</feature>
<dbReference type="SUPFAM" id="SSF103473">
    <property type="entry name" value="MFS general substrate transporter"/>
    <property type="match status" value="1"/>
</dbReference>
<dbReference type="GO" id="GO:0005886">
    <property type="term" value="C:plasma membrane"/>
    <property type="evidence" value="ECO:0007669"/>
    <property type="project" value="UniProtKB-SubCell"/>
</dbReference>
<feature type="transmembrane region" description="Helical" evidence="5">
    <location>
        <begin position="395"/>
        <end position="420"/>
    </location>
</feature>
<dbReference type="EMBL" id="FQVN01000006">
    <property type="protein sequence ID" value="SHG04950.1"/>
    <property type="molecule type" value="Genomic_DNA"/>
</dbReference>
<reference evidence="7 8" key="1">
    <citation type="submission" date="2016-11" db="EMBL/GenBank/DDBJ databases">
        <authorList>
            <person name="Jaros S."/>
            <person name="Januszkiewicz K."/>
            <person name="Wedrychowicz H."/>
        </authorList>
    </citation>
    <scope>NUCLEOTIDE SEQUENCE [LARGE SCALE GENOMIC DNA]</scope>
    <source>
        <strain evidence="7 8">DSM 44523</strain>
    </source>
</reference>
<evidence type="ECO:0000256" key="5">
    <source>
        <dbReference type="SAM" id="Phobius"/>
    </source>
</evidence>
<feature type="transmembrane region" description="Helical" evidence="5">
    <location>
        <begin position="276"/>
        <end position="295"/>
    </location>
</feature>
<evidence type="ECO:0000256" key="3">
    <source>
        <dbReference type="ARBA" id="ARBA00022989"/>
    </source>
</evidence>
<dbReference type="PANTHER" id="PTHR23501:SF154">
    <property type="entry name" value="MULTIDRUG-EFFLUX TRANSPORTER RV1634-RELATED"/>
    <property type="match status" value="1"/>
</dbReference>
<evidence type="ECO:0000313" key="7">
    <source>
        <dbReference type="EMBL" id="SHG04950.1"/>
    </source>
</evidence>
<keyword evidence="8" id="KW-1185">Reference proteome</keyword>
<evidence type="ECO:0000256" key="2">
    <source>
        <dbReference type="ARBA" id="ARBA00022692"/>
    </source>
</evidence>
<evidence type="ECO:0000259" key="6">
    <source>
        <dbReference type="PROSITE" id="PS50850"/>
    </source>
</evidence>
<feature type="transmembrane region" description="Helical" evidence="5">
    <location>
        <begin position="85"/>
        <end position="111"/>
    </location>
</feature>
<feature type="transmembrane region" description="Helical" evidence="5">
    <location>
        <begin position="117"/>
        <end position="135"/>
    </location>
</feature>
<keyword evidence="2 5" id="KW-0812">Transmembrane</keyword>
<gene>
    <name evidence="7" type="ORF">SAMN05444320_106182</name>
</gene>
<evidence type="ECO:0000256" key="4">
    <source>
        <dbReference type="ARBA" id="ARBA00023136"/>
    </source>
</evidence>
<evidence type="ECO:0000313" key="8">
    <source>
        <dbReference type="Proteomes" id="UP000184501"/>
    </source>
</evidence>
<dbReference type="STRING" id="2017.SAMN05444320_106182"/>
<dbReference type="Proteomes" id="UP000184501">
    <property type="component" value="Unassembled WGS sequence"/>
</dbReference>
<dbReference type="GO" id="GO:0022857">
    <property type="term" value="F:transmembrane transporter activity"/>
    <property type="evidence" value="ECO:0007669"/>
    <property type="project" value="InterPro"/>
</dbReference>
<dbReference type="PRINTS" id="PR01036">
    <property type="entry name" value="TCRTETB"/>
</dbReference>
<dbReference type="Gene3D" id="1.20.1720.10">
    <property type="entry name" value="Multidrug resistance protein D"/>
    <property type="match status" value="2"/>
</dbReference>
<feature type="transmembrane region" description="Helical" evidence="5">
    <location>
        <begin position="356"/>
        <end position="374"/>
    </location>
</feature>
<sequence>MTSTTTSRRSALWAPDRRFVTLALFLLVTLAAFEGMSLGTALPTIVADLHGESMYSWPFVAFLAASVVGTVLSGRISDRWGPVPALVVGPLLFLAGLVIAGVAQTMVVLLVGRVLQGVGSGAQVVALYVMIAQVYPERDRPAAFGVLSAAWVIPSLVGPTVAGLLTQHLSWRWVFLSLAPLVAVGVLMLTPVLRQLGIRRDSSGGDERWWLLPLAAVGAAAGLASLTWAAQHPSLGSAGVAAVALAVLVPALRHLLPAGTLVGRPGLPMTILSRGLIAGVFFSVEAYVPLTLSSVHGFSPAMAGLPLTLGSLGWSAASMWQARREGDPQVRIRNGFLLVAVAAVGIVVIAPDWGPPWAVVPLWLVAGAGMGLAMPSISVRTISLSADGEQGANSAALQVCDMLGSACLIGLGGALIGALASTAHPTAAVIPFDLLMAGVALLGAVLVSRK</sequence>
<keyword evidence="3 5" id="KW-1133">Transmembrane helix</keyword>
<feature type="transmembrane region" description="Helical" evidence="5">
    <location>
        <begin position="142"/>
        <end position="165"/>
    </location>
</feature>
<dbReference type="InterPro" id="IPR036259">
    <property type="entry name" value="MFS_trans_sf"/>
</dbReference>
<protein>
    <submittedName>
        <fullName evidence="7">Predicted arabinose efflux permease, MFS family</fullName>
    </submittedName>
</protein>
<dbReference type="PANTHER" id="PTHR23501">
    <property type="entry name" value="MAJOR FACILITATOR SUPERFAMILY"/>
    <property type="match status" value="1"/>
</dbReference>
<keyword evidence="4 5" id="KW-0472">Membrane</keyword>
<dbReference type="InterPro" id="IPR011701">
    <property type="entry name" value="MFS"/>
</dbReference>
<dbReference type="PROSITE" id="PS50850">
    <property type="entry name" value="MFS"/>
    <property type="match status" value="1"/>
</dbReference>
<feature type="transmembrane region" description="Helical" evidence="5">
    <location>
        <begin position="209"/>
        <end position="229"/>
    </location>
</feature>